<dbReference type="eggNOG" id="ENOG502ZBGS">
    <property type="taxonomic scope" value="Bacteria"/>
</dbReference>
<evidence type="ECO:0000313" key="3">
    <source>
        <dbReference type="EMBL" id="AEW98151.1"/>
    </source>
</evidence>
<protein>
    <submittedName>
        <fullName evidence="3">Uncharacterized protein</fullName>
    </submittedName>
</protein>
<dbReference type="PATRIC" id="fig|1003195.11.peg.7189"/>
<evidence type="ECO:0000256" key="1">
    <source>
        <dbReference type="SAM" id="MobiDB-lite"/>
    </source>
</evidence>
<feature type="chain" id="PRO_5003373682" evidence="2">
    <location>
        <begin position="28"/>
        <end position="762"/>
    </location>
</feature>
<organism evidence="3 4">
    <name type="scientific">Streptantibioticus cattleyicolor (strain ATCC 35852 / DSM 46488 / JCM 4925 / NBRC 14057 / NRRL 8057)</name>
    <name type="common">Streptomyces cattleya</name>
    <dbReference type="NCBI Taxonomy" id="1003195"/>
    <lineage>
        <taxon>Bacteria</taxon>
        <taxon>Bacillati</taxon>
        <taxon>Actinomycetota</taxon>
        <taxon>Actinomycetes</taxon>
        <taxon>Kitasatosporales</taxon>
        <taxon>Streptomycetaceae</taxon>
        <taxon>Streptantibioticus</taxon>
    </lineage>
</organism>
<feature type="region of interest" description="Disordered" evidence="1">
    <location>
        <begin position="34"/>
        <end position="58"/>
    </location>
</feature>
<gene>
    <name evidence="3" type="ordered locus">SCATT_57800</name>
</gene>
<dbReference type="STRING" id="1003195.SCATT_57800"/>
<dbReference type="KEGG" id="scy:SCATT_57800"/>
<dbReference type="OrthoDB" id="53191at2"/>
<keyword evidence="2" id="KW-0732">Signal</keyword>
<dbReference type="EMBL" id="CP003219">
    <property type="protein sequence ID" value="AEW98151.1"/>
    <property type="molecule type" value="Genomic_DNA"/>
</dbReference>
<evidence type="ECO:0000256" key="2">
    <source>
        <dbReference type="SAM" id="SignalP"/>
    </source>
</evidence>
<keyword evidence="4" id="KW-1185">Reference proteome</keyword>
<evidence type="ECO:0000313" key="4">
    <source>
        <dbReference type="Proteomes" id="UP000007842"/>
    </source>
</evidence>
<feature type="compositionally biased region" description="Low complexity" evidence="1">
    <location>
        <begin position="34"/>
        <end position="50"/>
    </location>
</feature>
<feature type="signal peptide" evidence="2">
    <location>
        <begin position="1"/>
        <end position="27"/>
    </location>
</feature>
<dbReference type="RefSeq" id="WP_014146478.1">
    <property type="nucleotide sequence ID" value="NC_016111.1"/>
</dbReference>
<dbReference type="HOGENOM" id="CLU_015309_0_0_11"/>
<name>F8JUY8_STREN</name>
<sequence length="762" mass="80540">MGRTGRTLAISATAALLTLTAPAAAQAATDTAATTKATTKTTTKATFRATPNATTSPTPRIDLRVLVLDDGGPVTAAITAELDSEGTPYTKVDLTSANRPTIDAAFLSDITDGQPRAKFQAVVSPNDDPFAAGSAEMSALAAYEQQFQIRQIDAYTYARPQVGLDYAQNSGYIGPLDGDTAQVTTAGLAGAFGYLRGSVPFEDNSPTVAESYGYVAQPLGQQAPGATFTPLVDMAVPGSPAARGSLVGEYDHDGRSELVVTFAYNQYQEQFRLLARGMVEWVTRGVHLGAARNYFSVNVDDVLLADDRWNTQLKCTPGDVDCAPGTGADANSIRMTAADAQYAKQWSQANGLTFDFVFNGGGSDDYAQDNGGSDPLAQQLVGDKDAYRWVNHTYSHEFLGCVQNVTVVPWQCTTDSSGAVTWVPQSTITSQIDQNRQWAAAHGIPLQDDELVTGEHSGLKLLPQQPQDNPNLAPALTATGVKWIASDTSREPRQRQAGPALTVPRTPMNVFYNAGHVNEEVDEYNWIYTSKAAGGSGLCESSGSSSCLPAPLDTTTGYASYIVPLEARIDLGHVLSNNPSPHFIHQSNLAEDRIAYPVLDAVLGQYRALFADDTPFVDLRLSDIGAELQRRAAWQAAVAGGSVTAYLVGDTVTVEAPDGVAVPATMPDGTRQDQLIGSSAFGGGYAGALSGWATPGLLQSSVTLELPAPSAPALVRPQTVSAVRVQAPAPRSRVPDGVRRAVPYGPGDVRAVRPAAAPRTRR</sequence>
<dbReference type="KEGG" id="sct:SCAT_5777"/>
<feature type="region of interest" description="Disordered" evidence="1">
    <location>
        <begin position="727"/>
        <end position="762"/>
    </location>
</feature>
<accession>G8WYM0</accession>
<dbReference type="AlphaFoldDB" id="F8JUY8"/>
<feature type="compositionally biased region" description="Low complexity" evidence="1">
    <location>
        <begin position="752"/>
        <end position="762"/>
    </location>
</feature>
<reference evidence="4" key="1">
    <citation type="submission" date="2011-12" db="EMBL/GenBank/DDBJ databases">
        <title>Complete genome sequence of Streptomyces cattleya strain DSM 46488.</title>
        <authorList>
            <person name="Ou H.-Y."/>
            <person name="Li P."/>
            <person name="Zhao C."/>
            <person name="O'Hagan D."/>
            <person name="Deng Z."/>
        </authorList>
    </citation>
    <scope>NUCLEOTIDE SEQUENCE [LARGE SCALE GENOMIC DNA]</scope>
    <source>
        <strain evidence="4">ATCC 35852 / DSM 46488 / JCM 4925 / NBRC 14057 / NRRL 8057</strain>
    </source>
</reference>
<accession>F8JUY8</accession>
<dbReference type="Proteomes" id="UP000007842">
    <property type="component" value="Chromosome"/>
</dbReference>
<proteinExistence type="predicted"/>